<proteinExistence type="predicted"/>
<feature type="domain" description="Radical SAM core" evidence="8">
    <location>
        <begin position="83"/>
        <end position="230"/>
    </location>
</feature>
<dbReference type="InterPro" id="IPR007197">
    <property type="entry name" value="rSAM"/>
</dbReference>
<dbReference type="PANTHER" id="PTHR30352">
    <property type="entry name" value="PYRUVATE FORMATE-LYASE-ACTIVATING ENZYME"/>
    <property type="match status" value="1"/>
</dbReference>
<organism evidence="9 10">
    <name type="scientific">Raineyella fluvialis</name>
    <dbReference type="NCBI Taxonomy" id="2662261"/>
    <lineage>
        <taxon>Bacteria</taxon>
        <taxon>Bacillati</taxon>
        <taxon>Actinomycetota</taxon>
        <taxon>Actinomycetes</taxon>
        <taxon>Propionibacteriales</taxon>
        <taxon>Propionibacteriaceae</taxon>
        <taxon>Raineyella</taxon>
    </lineage>
</organism>
<keyword evidence="4 6" id="KW-0408">Iron</keyword>
<reference evidence="9 10" key="1">
    <citation type="submission" date="2019-10" db="EMBL/GenBank/DDBJ databases">
        <title>Genomic analysis of Raineyella sp. CBA3103.</title>
        <authorList>
            <person name="Roh S.W."/>
        </authorList>
    </citation>
    <scope>NUCLEOTIDE SEQUENCE [LARGE SCALE GENOMIC DNA]</scope>
    <source>
        <strain evidence="9 10">CBA3103</strain>
    </source>
</reference>
<dbReference type="Proteomes" id="UP000386847">
    <property type="component" value="Chromosome"/>
</dbReference>
<evidence type="ECO:0000313" key="10">
    <source>
        <dbReference type="Proteomes" id="UP000386847"/>
    </source>
</evidence>
<keyword evidence="1" id="KW-0004">4Fe-4S</keyword>
<dbReference type="CDD" id="cd01335">
    <property type="entry name" value="Radical_SAM"/>
    <property type="match status" value="1"/>
</dbReference>
<feature type="binding site" evidence="6">
    <location>
        <position position="90"/>
    </location>
    <ligand>
        <name>[4Fe-4S] cluster</name>
        <dbReference type="ChEBI" id="CHEBI:49883"/>
        <note>4Fe-4S-S-AdoMet</note>
    </ligand>
</feature>
<dbReference type="InterPro" id="IPR058240">
    <property type="entry name" value="rSAM_sf"/>
</dbReference>
<dbReference type="GO" id="GO:0051539">
    <property type="term" value="F:4 iron, 4 sulfur cluster binding"/>
    <property type="evidence" value="ECO:0007669"/>
    <property type="project" value="UniProtKB-KW"/>
</dbReference>
<feature type="region of interest" description="Disordered" evidence="7">
    <location>
        <begin position="253"/>
        <end position="314"/>
    </location>
</feature>
<dbReference type="SUPFAM" id="SSF102114">
    <property type="entry name" value="Radical SAM enzymes"/>
    <property type="match status" value="1"/>
</dbReference>
<dbReference type="PANTHER" id="PTHR30352:SF5">
    <property type="entry name" value="PYRUVATE FORMATE-LYASE 1-ACTIVATING ENZYME"/>
    <property type="match status" value="1"/>
</dbReference>
<name>A0A5Q2F9S1_9ACTN</name>
<keyword evidence="10" id="KW-1185">Reference proteome</keyword>
<feature type="binding site" evidence="6">
    <location>
        <position position="86"/>
    </location>
    <ligand>
        <name>[4Fe-4S] cluster</name>
        <dbReference type="ChEBI" id="CHEBI:49883"/>
        <note>4Fe-4S-S-AdoMet</note>
    </ligand>
</feature>
<evidence type="ECO:0000256" key="2">
    <source>
        <dbReference type="ARBA" id="ARBA00022691"/>
    </source>
</evidence>
<evidence type="ECO:0000313" key="9">
    <source>
        <dbReference type="EMBL" id="QGF23438.1"/>
    </source>
</evidence>
<dbReference type="InterPro" id="IPR016431">
    <property type="entry name" value="Pyrv-formate_lyase-activ_prd"/>
</dbReference>
<keyword evidence="5 6" id="KW-0411">Iron-sulfur</keyword>
<evidence type="ECO:0000256" key="7">
    <source>
        <dbReference type="SAM" id="MobiDB-lite"/>
    </source>
</evidence>
<dbReference type="GO" id="GO:0046872">
    <property type="term" value="F:metal ion binding"/>
    <property type="evidence" value="ECO:0007669"/>
    <property type="project" value="UniProtKB-KW"/>
</dbReference>
<evidence type="ECO:0000256" key="3">
    <source>
        <dbReference type="ARBA" id="ARBA00022723"/>
    </source>
</evidence>
<evidence type="ECO:0000256" key="6">
    <source>
        <dbReference type="PIRSR" id="PIRSR004869-50"/>
    </source>
</evidence>
<sequence length="401" mass="43410">MPGESFPARWWHPAEDGRLVCDVCPRACALTDGQAGICTVRAREGDKLVLTTYGRGAGFCIDAVERRPLYHFLPGSAGLCLGTAGCNLNCRTCRVWRPETVAQVTGLLEDASPLAVAGLAADWRCASVAFTYNDPVIYAEYAIAVARVAHVLGLRTIAVTAGYMERAVRRDFFGMMDAALIELKVFDAEAHLRYAGGDLQTVLDTLVHVRHSRTWLEMSTLLVPGLNDDPAQLWAMCTWIRAELGPDVPLHFSTLGTSQRRPAPGPAGRSGTGAASHGVPAARTHPASPTRQTPRAPQTRPTPQTPTPQTPPDDRAHLVMAREIALECGLNYVYTGLADVPEGRTTHCPSCRAVLIERDAVIRRYRLTSEGRCPECRAPVPGVFADRAGESGARKIPVRVT</sequence>
<dbReference type="AlphaFoldDB" id="A0A5Q2F9S1"/>
<evidence type="ECO:0000256" key="1">
    <source>
        <dbReference type="ARBA" id="ARBA00022485"/>
    </source>
</evidence>
<gene>
    <name evidence="9" type="primary">amrS</name>
    <name evidence="9" type="ORF">Rai3103_06895</name>
</gene>
<feature type="binding site" evidence="6">
    <location>
        <position position="93"/>
    </location>
    <ligand>
        <name>[4Fe-4S] cluster</name>
        <dbReference type="ChEBI" id="CHEBI:49883"/>
        <note>4Fe-4S-S-AdoMet</note>
    </ligand>
</feature>
<dbReference type="SFLD" id="SFLDS00029">
    <property type="entry name" value="Radical_SAM"/>
    <property type="match status" value="1"/>
</dbReference>
<dbReference type="InterPro" id="IPR034457">
    <property type="entry name" value="Organic_radical-activating"/>
</dbReference>
<protein>
    <submittedName>
        <fullName evidence="9">AmmeMemoRadiSam system radical SAM enzyme</fullName>
    </submittedName>
</protein>
<dbReference type="GO" id="GO:0003824">
    <property type="term" value="F:catalytic activity"/>
    <property type="evidence" value="ECO:0007669"/>
    <property type="project" value="InterPro"/>
</dbReference>
<keyword evidence="3 6" id="KW-0479">Metal-binding</keyword>
<dbReference type="EMBL" id="CP045725">
    <property type="protein sequence ID" value="QGF23438.1"/>
    <property type="molecule type" value="Genomic_DNA"/>
</dbReference>
<dbReference type="Gene3D" id="3.20.20.70">
    <property type="entry name" value="Aldolase class I"/>
    <property type="match status" value="1"/>
</dbReference>
<dbReference type="RefSeq" id="WP_153571969.1">
    <property type="nucleotide sequence ID" value="NZ_CP045725.1"/>
</dbReference>
<evidence type="ECO:0000256" key="4">
    <source>
        <dbReference type="ARBA" id="ARBA00023004"/>
    </source>
</evidence>
<feature type="compositionally biased region" description="Low complexity" evidence="7">
    <location>
        <begin position="289"/>
        <end position="302"/>
    </location>
</feature>
<dbReference type="InterPro" id="IPR027596">
    <property type="entry name" value="AmmeMemoSam_rS"/>
</dbReference>
<dbReference type="SFLD" id="SFLDG01101">
    <property type="entry name" value="Uncharacterised_Radical_SAM_Su"/>
    <property type="match status" value="1"/>
</dbReference>
<keyword evidence="2 6" id="KW-0949">S-adenosyl-L-methionine</keyword>
<evidence type="ECO:0000259" key="8">
    <source>
        <dbReference type="Pfam" id="PF04055"/>
    </source>
</evidence>
<dbReference type="InterPro" id="IPR013785">
    <property type="entry name" value="Aldolase_TIM"/>
</dbReference>
<evidence type="ECO:0000256" key="5">
    <source>
        <dbReference type="ARBA" id="ARBA00023014"/>
    </source>
</evidence>
<comment type="cofactor">
    <cofactor evidence="6">
        <name>[4Fe-4S] cluster</name>
        <dbReference type="ChEBI" id="CHEBI:49883"/>
    </cofactor>
    <text evidence="6">Binds 1 [4Fe-4S] cluster. The cluster is coordinated with 3 cysteines and an exchangeable S-adenosyl-L-methionine.</text>
</comment>
<accession>A0A5Q2F9S1</accession>
<dbReference type="Pfam" id="PF04055">
    <property type="entry name" value="Radical_SAM"/>
    <property type="match status" value="1"/>
</dbReference>
<dbReference type="PIRSF" id="PIRSF004869">
    <property type="entry name" value="PflX_prd"/>
    <property type="match status" value="1"/>
</dbReference>
<dbReference type="KEGG" id="rain:Rai3103_06895"/>
<dbReference type="NCBIfam" id="TIGR04337">
    <property type="entry name" value="AmmeMemoSam_rS"/>
    <property type="match status" value="1"/>
</dbReference>